<dbReference type="AlphaFoldDB" id="A0A2S5RFI3"/>
<dbReference type="InterPro" id="IPR007698">
    <property type="entry name" value="AlaDH/PNT_NAD(H)-bd"/>
</dbReference>
<proteinExistence type="inferred from homology"/>
<feature type="active site" description="Proton donor/acceptor" evidence="8">
    <location>
        <position position="269"/>
    </location>
</feature>
<evidence type="ECO:0000256" key="3">
    <source>
        <dbReference type="ARBA" id="ARBA00023002"/>
    </source>
</evidence>
<dbReference type="PANTHER" id="PTHR42795:SF1">
    <property type="entry name" value="ALANINE DEHYDROGENASE"/>
    <property type="match status" value="1"/>
</dbReference>
<evidence type="ECO:0000256" key="2">
    <source>
        <dbReference type="ARBA" id="ARBA00005689"/>
    </source>
</evidence>
<dbReference type="STRING" id="1399797.GCA_000518285_01437"/>
<feature type="domain" description="Alanine dehydrogenase/pyridine nucleotide transhydrogenase NAD(H)-binding" evidence="11">
    <location>
        <begin position="148"/>
        <end position="297"/>
    </location>
</feature>
<dbReference type="GO" id="GO:0000286">
    <property type="term" value="F:alanine dehydrogenase activity"/>
    <property type="evidence" value="ECO:0007669"/>
    <property type="project" value="UniProtKB-UniRule"/>
</dbReference>
<dbReference type="RefSeq" id="WP_028126819.1">
    <property type="nucleotide sequence ID" value="NZ_PHNE01000001.1"/>
</dbReference>
<dbReference type="InterPro" id="IPR008141">
    <property type="entry name" value="Ala_DH"/>
</dbReference>
<feature type="binding site" evidence="10">
    <location>
        <position position="219"/>
    </location>
    <ligand>
        <name>NAD(+)</name>
        <dbReference type="ChEBI" id="CHEBI:57540"/>
    </ligand>
</feature>
<dbReference type="GO" id="GO:0000166">
    <property type="term" value="F:nucleotide binding"/>
    <property type="evidence" value="ECO:0007669"/>
    <property type="project" value="UniProtKB-KW"/>
</dbReference>
<dbReference type="EC" id="1.4.1.1" evidence="7"/>
<keyword evidence="3 7" id="KW-0560">Oxidoreductase</keyword>
<name>A0A2S5RFI3_9MOLU</name>
<evidence type="ECO:0000256" key="10">
    <source>
        <dbReference type="PIRSR" id="PIRSR000183-3"/>
    </source>
</evidence>
<dbReference type="NCBIfam" id="TIGR00518">
    <property type="entry name" value="alaDH"/>
    <property type="match status" value="1"/>
</dbReference>
<evidence type="ECO:0000256" key="1">
    <source>
        <dbReference type="ARBA" id="ARBA00005206"/>
    </source>
</evidence>
<feature type="binding site" evidence="9">
    <location>
        <position position="74"/>
    </location>
    <ligand>
        <name>substrate</name>
    </ligand>
</feature>
<dbReference type="SUPFAM" id="SSF51735">
    <property type="entry name" value="NAD(P)-binding Rossmann-fold domains"/>
    <property type="match status" value="1"/>
</dbReference>
<organism evidence="13 14">
    <name type="scientific">Williamsoniiplasma lucivorax</name>
    <dbReference type="NCBI Taxonomy" id="209274"/>
    <lineage>
        <taxon>Bacteria</taxon>
        <taxon>Bacillati</taxon>
        <taxon>Mycoplasmatota</taxon>
        <taxon>Mollicutes</taxon>
        <taxon>Entomoplasmatales</taxon>
        <taxon>Williamsoniiplasma</taxon>
    </lineage>
</organism>
<dbReference type="SUPFAM" id="SSF52283">
    <property type="entry name" value="Formate/glycerate dehydrogenase catalytic domain-like"/>
    <property type="match status" value="1"/>
</dbReference>
<evidence type="ECO:0000313" key="14">
    <source>
        <dbReference type="Proteomes" id="UP000237865"/>
    </source>
</evidence>
<evidence type="ECO:0000256" key="4">
    <source>
        <dbReference type="ARBA" id="ARBA00023027"/>
    </source>
</evidence>
<dbReference type="InterPro" id="IPR007886">
    <property type="entry name" value="AlaDH/PNT_N"/>
</dbReference>
<comment type="function">
    <text evidence="6">May play a role in cell wall synthesis as L-alanine is an important constituent of the peptidoglycan layer.</text>
</comment>
<reference evidence="13 14" key="1">
    <citation type="submission" date="2017-11" db="EMBL/GenBank/DDBJ databases">
        <title>Genome sequence of Entomoplasma lucivorax PIPN-2 (ATCC 49196).</title>
        <authorList>
            <person name="Lo W.-S."/>
            <person name="Gasparich G.E."/>
            <person name="Kuo C.-H."/>
        </authorList>
    </citation>
    <scope>NUCLEOTIDE SEQUENCE [LARGE SCALE GENOMIC DNA]</scope>
    <source>
        <strain evidence="13 14">PIPN-2</strain>
    </source>
</reference>
<dbReference type="GO" id="GO:0005886">
    <property type="term" value="C:plasma membrane"/>
    <property type="evidence" value="ECO:0007669"/>
    <property type="project" value="TreeGrafter"/>
</dbReference>
<dbReference type="Pfam" id="PF05222">
    <property type="entry name" value="AlaDh_PNT_N"/>
    <property type="match status" value="1"/>
</dbReference>
<comment type="catalytic activity">
    <reaction evidence="5 7">
        <text>L-alanine + NAD(+) + H2O = pyruvate + NH4(+) + NADH + H(+)</text>
        <dbReference type="Rhea" id="RHEA:18405"/>
        <dbReference type="ChEBI" id="CHEBI:15361"/>
        <dbReference type="ChEBI" id="CHEBI:15377"/>
        <dbReference type="ChEBI" id="CHEBI:15378"/>
        <dbReference type="ChEBI" id="CHEBI:28938"/>
        <dbReference type="ChEBI" id="CHEBI:57540"/>
        <dbReference type="ChEBI" id="CHEBI:57945"/>
        <dbReference type="ChEBI" id="CHEBI:57972"/>
        <dbReference type="EC" id="1.4.1.1"/>
    </reaction>
</comment>
<comment type="pathway">
    <text evidence="1">Amino-acid degradation; L-alanine degradation via dehydrogenase pathway; NH(3) and pyruvate from L-alanine: step 1/1.</text>
</comment>
<evidence type="ECO:0000256" key="5">
    <source>
        <dbReference type="ARBA" id="ARBA00049277"/>
    </source>
</evidence>
<evidence type="ECO:0000256" key="7">
    <source>
        <dbReference type="PIRNR" id="PIRNR000183"/>
    </source>
</evidence>
<evidence type="ECO:0000256" key="8">
    <source>
        <dbReference type="PIRSR" id="PIRSR000183-1"/>
    </source>
</evidence>
<feature type="domain" description="Alanine dehydrogenase/pyridine nucleotide transhydrogenase N-terminal" evidence="12">
    <location>
        <begin position="4"/>
        <end position="136"/>
    </location>
</feature>
<dbReference type="FunFam" id="3.40.50.720:FF:000433">
    <property type="entry name" value="Alanine dehydrogenase 1"/>
    <property type="match status" value="1"/>
</dbReference>
<keyword evidence="4 7" id="KW-0520">NAD</keyword>
<feature type="binding site" evidence="10">
    <location>
        <position position="202"/>
    </location>
    <ligand>
        <name>NAD(+)</name>
        <dbReference type="ChEBI" id="CHEBI:57540"/>
    </ligand>
</feature>
<keyword evidence="14" id="KW-1185">Reference proteome</keyword>
<dbReference type="PIRSF" id="PIRSF000183">
    <property type="entry name" value="Alanine_dh"/>
    <property type="match status" value="1"/>
</dbReference>
<dbReference type="Pfam" id="PF01262">
    <property type="entry name" value="AlaDh_PNT_C"/>
    <property type="match status" value="1"/>
</dbReference>
<comment type="similarity">
    <text evidence="2 7">Belongs to the AlaDH/PNT family.</text>
</comment>
<evidence type="ECO:0000259" key="12">
    <source>
        <dbReference type="SMART" id="SM01003"/>
    </source>
</evidence>
<feature type="active site" description="Proton donor/acceptor" evidence="8">
    <location>
        <position position="95"/>
    </location>
</feature>
<sequence>MKIGIPKEIKSQENRVAITPSGVRELVKFKHEVYVESNCGLGSGYEDAEYIKAGAKVLPNASDVWKSEMIIKVKEPLESEYKYFYPNQIIFTYFHLASNKKLTEELLKSKVIAIAYETIRGKDGSIPLLRPMSEVAGRLAIINGMWYMFKTNNGTGLLMNGTPGTEKANVTIIGGGVAGKAAANMAANLDCNVTVIEYDENKIRDLFDLFGNKVNLLKSNEANIEKAVINSDLVVSTVLIPGALAPKLVTEKMVKQMKKNSIIIDVAIDQGGSVETIDHATTHDNPIFKVHDVIHYSVANMPGAVPKTSTNALTNATIDYAVKIANGNLKELIKKDPGFKLGLQTIDGKLVFSAVADAHKLPYTNIDEL</sequence>
<dbReference type="Gene3D" id="3.40.50.720">
    <property type="entry name" value="NAD(P)-binding Rossmann-like Domain"/>
    <property type="match status" value="2"/>
</dbReference>
<evidence type="ECO:0000259" key="11">
    <source>
        <dbReference type="SMART" id="SM01002"/>
    </source>
</evidence>
<feature type="binding site" evidence="10">
    <location>
        <position position="133"/>
    </location>
    <ligand>
        <name>NAD(+)</name>
        <dbReference type="ChEBI" id="CHEBI:57540"/>
    </ligand>
</feature>
<feature type="binding site" evidence="9">
    <location>
        <position position="15"/>
    </location>
    <ligand>
        <name>substrate</name>
    </ligand>
</feature>
<feature type="binding site" evidence="10">
    <location>
        <begin position="266"/>
        <end position="269"/>
    </location>
    <ligand>
        <name>NAD(+)</name>
        <dbReference type="ChEBI" id="CHEBI:57540"/>
    </ligand>
</feature>
<protein>
    <recommendedName>
        <fullName evidence="7">Alanine dehydrogenase</fullName>
        <ecNumber evidence="7">1.4.1.1</ecNumber>
    </recommendedName>
</protein>
<dbReference type="PANTHER" id="PTHR42795">
    <property type="entry name" value="ALANINE DEHYDROGENASE"/>
    <property type="match status" value="1"/>
</dbReference>
<dbReference type="EMBL" id="PHNE01000001">
    <property type="protein sequence ID" value="PPE05895.1"/>
    <property type="molecule type" value="Genomic_DNA"/>
</dbReference>
<keyword evidence="10" id="KW-0547">Nucleotide-binding</keyword>
<dbReference type="Proteomes" id="UP000237865">
    <property type="component" value="Unassembled WGS sequence"/>
</dbReference>
<dbReference type="SMART" id="SM01003">
    <property type="entry name" value="AlaDh_PNT_N"/>
    <property type="match status" value="1"/>
</dbReference>
<evidence type="ECO:0000313" key="13">
    <source>
        <dbReference type="EMBL" id="PPE05895.1"/>
    </source>
</evidence>
<evidence type="ECO:0000256" key="6">
    <source>
        <dbReference type="ARBA" id="ARBA00056662"/>
    </source>
</evidence>
<feature type="binding site" evidence="10">
    <location>
        <begin position="238"/>
        <end position="239"/>
    </location>
    <ligand>
        <name>NAD(+)</name>
        <dbReference type="ChEBI" id="CHEBI:57540"/>
    </ligand>
</feature>
<dbReference type="CDD" id="cd05305">
    <property type="entry name" value="L-AlaDH"/>
    <property type="match status" value="1"/>
</dbReference>
<dbReference type="SMART" id="SM01002">
    <property type="entry name" value="AlaDh_PNT_C"/>
    <property type="match status" value="1"/>
</dbReference>
<dbReference type="InterPro" id="IPR036291">
    <property type="entry name" value="NAD(P)-bd_dom_sf"/>
</dbReference>
<comment type="caution">
    <text evidence="13">The sequence shown here is derived from an EMBL/GenBank/DDBJ whole genome shotgun (WGS) entry which is preliminary data.</text>
</comment>
<feature type="binding site" evidence="10">
    <location>
        <begin position="298"/>
        <end position="301"/>
    </location>
    <ligand>
        <name>NAD(+)</name>
        <dbReference type="ChEBI" id="CHEBI:57540"/>
    </ligand>
</feature>
<dbReference type="GO" id="GO:0042853">
    <property type="term" value="P:L-alanine catabolic process"/>
    <property type="evidence" value="ECO:0007669"/>
    <property type="project" value="InterPro"/>
</dbReference>
<gene>
    <name evidence="13" type="primary">ald</name>
    <name evidence="13" type="ORF">ELUCI_v1c01830</name>
</gene>
<accession>A0A2S5RFI3</accession>
<evidence type="ECO:0000256" key="9">
    <source>
        <dbReference type="PIRSR" id="PIRSR000183-2"/>
    </source>
</evidence>